<dbReference type="Pfam" id="PF18593">
    <property type="entry name" value="CdiI_2"/>
    <property type="match status" value="1"/>
</dbReference>
<evidence type="ECO:0000259" key="1">
    <source>
        <dbReference type="Pfam" id="PF18593"/>
    </source>
</evidence>
<evidence type="ECO:0000313" key="3">
    <source>
        <dbReference type="Proteomes" id="UP000588098"/>
    </source>
</evidence>
<feature type="domain" description="CdiI immunity protein" evidence="1">
    <location>
        <begin position="123"/>
        <end position="207"/>
    </location>
</feature>
<dbReference type="RefSeq" id="WP_184578959.1">
    <property type="nucleotide sequence ID" value="NZ_JACHJL010000025.1"/>
</dbReference>
<dbReference type="EMBL" id="JACHJL010000025">
    <property type="protein sequence ID" value="MBB5939602.1"/>
    <property type="molecule type" value="Genomic_DNA"/>
</dbReference>
<comment type="caution">
    <text evidence="2">The sequence shown here is derived from an EMBL/GenBank/DDBJ whole genome shotgun (WGS) entry which is preliminary data.</text>
</comment>
<reference evidence="2 3" key="1">
    <citation type="submission" date="2020-08" db="EMBL/GenBank/DDBJ databases">
        <title>Genomic Encyclopedia of Type Strains, Phase III (KMG-III): the genomes of soil and plant-associated and newly described type strains.</title>
        <authorList>
            <person name="Whitman W."/>
        </authorList>
    </citation>
    <scope>NUCLEOTIDE SEQUENCE [LARGE SCALE GENOMIC DNA]</scope>
    <source>
        <strain evidence="2 3">CECT 8305</strain>
    </source>
</reference>
<name>A0A7W9V252_9ACTN</name>
<dbReference type="InterPro" id="IPR041129">
    <property type="entry name" value="CdiI_2"/>
</dbReference>
<keyword evidence="3" id="KW-1185">Reference proteome</keyword>
<evidence type="ECO:0000313" key="2">
    <source>
        <dbReference type="EMBL" id="MBB5939602.1"/>
    </source>
</evidence>
<dbReference type="AlphaFoldDB" id="A0A7W9V252"/>
<sequence length="233" mass="26377">MDYDRLSGAHLILSAFGYHTGIPSFIEERHQVLQPTIRAAWNLSERGGRTLCEIADQVRQVALIVESDPNMQRISLRGMPTAENHEATIAALGEISDYLESWEIGYASKLRNAVPTSQELNLRFPQLNHLLHAYFGQDGIATEDDITEVEGLGMYIDDFHPTCPWRLPGLVGECHEALALFHDETSLRWFFEEEQGMGSGTLSWSEWIPLIADTVSGHMREHHGYRWQTGQES</sequence>
<organism evidence="2 3">
    <name type="scientific">Streptomyces zagrosensis</name>
    <dbReference type="NCBI Taxonomy" id="1042984"/>
    <lineage>
        <taxon>Bacteria</taxon>
        <taxon>Bacillati</taxon>
        <taxon>Actinomycetota</taxon>
        <taxon>Actinomycetes</taxon>
        <taxon>Kitasatosporales</taxon>
        <taxon>Streptomycetaceae</taxon>
        <taxon>Streptomyces</taxon>
    </lineage>
</organism>
<accession>A0A7W9V252</accession>
<dbReference type="Proteomes" id="UP000588098">
    <property type="component" value="Unassembled WGS sequence"/>
</dbReference>
<protein>
    <recommendedName>
        <fullName evidence="1">CdiI immunity protein domain-containing protein</fullName>
    </recommendedName>
</protein>
<gene>
    <name evidence="2" type="ORF">FHS42_006698</name>
</gene>
<proteinExistence type="predicted"/>